<dbReference type="GO" id="GO:0031491">
    <property type="term" value="F:nucleosome binding"/>
    <property type="evidence" value="ECO:0007669"/>
    <property type="project" value="InterPro"/>
</dbReference>
<dbReference type="EMBL" id="JAGFBS010000098">
    <property type="protein sequence ID" value="KAG6369222.1"/>
    <property type="molecule type" value="Genomic_DNA"/>
</dbReference>
<dbReference type="GO" id="GO:0003677">
    <property type="term" value="F:DNA binding"/>
    <property type="evidence" value="ECO:0007669"/>
    <property type="project" value="UniProtKB-KW"/>
</dbReference>
<dbReference type="InterPro" id="IPR036306">
    <property type="entry name" value="ISWI_HAND-dom_sf"/>
</dbReference>
<dbReference type="Pfam" id="PF09110">
    <property type="entry name" value="HAND"/>
    <property type="match status" value="1"/>
</dbReference>
<feature type="domain" description="ISWI HAND" evidence="1">
    <location>
        <begin position="14"/>
        <end position="115"/>
    </location>
</feature>
<dbReference type="InterPro" id="IPR015194">
    <property type="entry name" value="ISWI_HAND-dom"/>
</dbReference>
<dbReference type="Gene3D" id="1.10.10.60">
    <property type="entry name" value="Homeodomain-like"/>
    <property type="match status" value="2"/>
</dbReference>
<keyword evidence="4" id="KW-1185">Reference proteome</keyword>
<reference evidence="3" key="1">
    <citation type="submission" date="2021-03" db="EMBL/GenBank/DDBJ databases">
        <title>Evolutionary innovations through gain and loss of genes in the ectomycorrhizal Boletales.</title>
        <authorList>
            <person name="Wu G."/>
            <person name="Miyauchi S."/>
            <person name="Morin E."/>
            <person name="Yang Z.-L."/>
            <person name="Xu J."/>
            <person name="Martin F.M."/>
        </authorList>
    </citation>
    <scope>NUCLEOTIDE SEQUENCE</scope>
    <source>
        <strain evidence="3">BR01</strain>
    </source>
</reference>
<dbReference type="InterPro" id="IPR009057">
    <property type="entry name" value="Homeodomain-like_sf"/>
</dbReference>
<evidence type="ECO:0000313" key="3">
    <source>
        <dbReference type="EMBL" id="KAG6369222.1"/>
    </source>
</evidence>
<evidence type="ECO:0000259" key="1">
    <source>
        <dbReference type="Pfam" id="PF09110"/>
    </source>
</evidence>
<keyword evidence="3" id="KW-0371">Homeobox</keyword>
<dbReference type="SUPFAM" id="SSF46689">
    <property type="entry name" value="Homeodomain-like"/>
    <property type="match status" value="1"/>
</dbReference>
<dbReference type="Gene3D" id="1.10.1040.30">
    <property type="entry name" value="ISWI, HAND domain"/>
    <property type="match status" value="1"/>
</dbReference>
<gene>
    <name evidence="3" type="ORF">JVT61DRAFT_15622</name>
</gene>
<dbReference type="AlphaFoldDB" id="A0A8I2YC64"/>
<dbReference type="Proteomes" id="UP000683000">
    <property type="component" value="Unassembled WGS sequence"/>
</dbReference>
<dbReference type="SUPFAM" id="SSF101224">
    <property type="entry name" value="HAND domain of the nucleosome remodeling ATPase ISWI"/>
    <property type="match status" value="1"/>
</dbReference>
<dbReference type="GO" id="GO:0006338">
    <property type="term" value="P:chromatin remodeling"/>
    <property type="evidence" value="ECO:0007669"/>
    <property type="project" value="InterPro"/>
</dbReference>
<dbReference type="OrthoDB" id="5857104at2759"/>
<feature type="domain" description="SLIDE" evidence="2">
    <location>
        <begin position="164"/>
        <end position="237"/>
    </location>
</feature>
<dbReference type="Pfam" id="PF09111">
    <property type="entry name" value="SLIDE"/>
    <property type="match status" value="1"/>
</dbReference>
<evidence type="ECO:0000313" key="4">
    <source>
        <dbReference type="Proteomes" id="UP000683000"/>
    </source>
</evidence>
<evidence type="ECO:0000259" key="2">
    <source>
        <dbReference type="Pfam" id="PF09111"/>
    </source>
</evidence>
<dbReference type="InterPro" id="IPR015195">
    <property type="entry name" value="SLIDE"/>
</dbReference>
<keyword evidence="3" id="KW-0238">DNA-binding</keyword>
<comment type="caution">
    <text evidence="3">The sequence shown here is derived from an EMBL/GenBank/DDBJ whole genome shotgun (WGS) entry which is preliminary data.</text>
</comment>
<sequence length="247" mass="28326">MLSLSKRERKLNYSVDSYFKDMLRAGQRRLPSATYAEADPDDFQFFDSALAQLQERELAVFKCLNGIAATTREPQGPDDTPEKLQAERAAAQEFVDTAGPLTEEEQALKEQYTEGGFHDWSRRDFQTDDYDLLASEIQDKGAKAVKGYYTCIKKHRKELAEHPRSTARIAEGEAKRNKRSNLEHLLAKKISSVKHPMQELEFNYPTTKGKVYSEEEDRYLLCRLNHYGMRAEDVYEQSVNAKVAAEV</sequence>
<proteinExistence type="predicted"/>
<organism evidence="3 4">
    <name type="scientific">Boletus reticuloceps</name>
    <dbReference type="NCBI Taxonomy" id="495285"/>
    <lineage>
        <taxon>Eukaryota</taxon>
        <taxon>Fungi</taxon>
        <taxon>Dikarya</taxon>
        <taxon>Basidiomycota</taxon>
        <taxon>Agaricomycotina</taxon>
        <taxon>Agaricomycetes</taxon>
        <taxon>Agaricomycetidae</taxon>
        <taxon>Boletales</taxon>
        <taxon>Boletineae</taxon>
        <taxon>Boletaceae</taxon>
        <taxon>Boletoideae</taxon>
        <taxon>Boletus</taxon>
    </lineage>
</organism>
<name>A0A8I2YC64_9AGAM</name>
<protein>
    <submittedName>
        <fullName evidence="3">Homeodomain-like protein</fullName>
    </submittedName>
</protein>
<dbReference type="GO" id="GO:0005634">
    <property type="term" value="C:nucleus"/>
    <property type="evidence" value="ECO:0007669"/>
    <property type="project" value="InterPro"/>
</dbReference>
<accession>A0A8I2YC64</accession>